<evidence type="ECO:0000313" key="12">
    <source>
        <dbReference type="RefSeq" id="XP_071923331.1"/>
    </source>
</evidence>
<reference evidence="2 3" key="1">
    <citation type="submission" date="2025-05" db="UniProtKB">
        <authorList>
            <consortium name="RefSeq"/>
        </authorList>
    </citation>
    <scope>IDENTIFICATION</scope>
    <source>
        <tissue evidence="2 3">Leaves</tissue>
    </source>
</reference>
<dbReference type="RefSeq" id="XP_071923322.1">
    <property type="nucleotide sequence ID" value="XM_072067221.1"/>
</dbReference>
<evidence type="ECO:0000313" key="1">
    <source>
        <dbReference type="Proteomes" id="UP001652660"/>
    </source>
</evidence>
<evidence type="ECO:0000313" key="5">
    <source>
        <dbReference type="RefSeq" id="XP_071923324.1"/>
    </source>
</evidence>
<dbReference type="Proteomes" id="UP001652660">
    <property type="component" value="Chromosome 10e"/>
</dbReference>
<dbReference type="RefSeq" id="XP_071923331.1">
    <property type="nucleotide sequence ID" value="XM_072067230.1"/>
</dbReference>
<evidence type="ECO:0000313" key="7">
    <source>
        <dbReference type="RefSeq" id="XP_071923326.1"/>
    </source>
</evidence>
<organism evidence="1 9">
    <name type="scientific">Coffea arabica</name>
    <name type="common">Arabian coffee</name>
    <dbReference type="NCBI Taxonomy" id="13443"/>
    <lineage>
        <taxon>Eukaryota</taxon>
        <taxon>Viridiplantae</taxon>
        <taxon>Streptophyta</taxon>
        <taxon>Embryophyta</taxon>
        <taxon>Tracheophyta</taxon>
        <taxon>Spermatophyta</taxon>
        <taxon>Magnoliopsida</taxon>
        <taxon>eudicotyledons</taxon>
        <taxon>Gunneridae</taxon>
        <taxon>Pentapetalae</taxon>
        <taxon>asterids</taxon>
        <taxon>lamiids</taxon>
        <taxon>Gentianales</taxon>
        <taxon>Rubiaceae</taxon>
        <taxon>Ixoroideae</taxon>
        <taxon>Gardenieae complex</taxon>
        <taxon>Bertiereae - Coffeeae clade</taxon>
        <taxon>Coffeeae</taxon>
        <taxon>Coffea</taxon>
    </lineage>
</organism>
<dbReference type="GeneID" id="113711975"/>
<evidence type="ECO:0000313" key="8">
    <source>
        <dbReference type="RefSeq" id="XP_071923327.1"/>
    </source>
</evidence>
<evidence type="ECO:0000313" key="3">
    <source>
        <dbReference type="RefSeq" id="XP_071923322.1"/>
    </source>
</evidence>
<dbReference type="RefSeq" id="XP_071923321.1">
    <property type="nucleotide sequence ID" value="XM_072067220.1"/>
</dbReference>
<dbReference type="RefSeq" id="XP_071923328.1">
    <property type="nucleotide sequence ID" value="XM_072067227.1"/>
</dbReference>
<keyword evidence="1" id="KW-1185">Reference proteome</keyword>
<evidence type="ECO:0000313" key="10">
    <source>
        <dbReference type="RefSeq" id="XP_071923329.1"/>
    </source>
</evidence>
<evidence type="ECO:0000313" key="11">
    <source>
        <dbReference type="RefSeq" id="XP_071923330.1"/>
    </source>
</evidence>
<dbReference type="RefSeq" id="XP_071923330.1">
    <property type="nucleotide sequence ID" value="XM_072067229.1"/>
</dbReference>
<evidence type="ECO:0000313" key="4">
    <source>
        <dbReference type="RefSeq" id="XP_071923323.1"/>
    </source>
</evidence>
<evidence type="ECO:0000313" key="2">
    <source>
        <dbReference type="RefSeq" id="XP_071923321.1"/>
    </source>
</evidence>
<gene>
    <name evidence="2 3 4 5 6 7 8 9 10 11 12" type="primary">LOC113711975</name>
</gene>
<dbReference type="RefSeq" id="XP_071923326.1">
    <property type="nucleotide sequence ID" value="XM_072067225.1"/>
</dbReference>
<dbReference type="RefSeq" id="XP_071923325.1">
    <property type="nucleotide sequence ID" value="XM_072067224.1"/>
</dbReference>
<dbReference type="RefSeq" id="XP_071923324.1">
    <property type="nucleotide sequence ID" value="XM_072067223.1"/>
</dbReference>
<sequence>MEDRSHRLLRLESLGSGQWQAMWEMGTCCSRKMCMLPQLHYCLWVTLNYKRCKRRMLFHLFGGTVEYLHGLQIQGIFFMESSEGGDDNVLDGLASQKRKFSEARLIT</sequence>
<evidence type="ECO:0000313" key="9">
    <source>
        <dbReference type="RefSeq" id="XP_071923328.1"/>
    </source>
</evidence>
<dbReference type="RefSeq" id="XP_071923329.1">
    <property type="nucleotide sequence ID" value="XM_072067228.1"/>
</dbReference>
<name>A0ABM4VUY2_COFAR</name>
<protein>
    <submittedName>
        <fullName evidence="2 3">Uncharacterized protein isoform X1</fullName>
    </submittedName>
</protein>
<proteinExistence type="predicted"/>
<dbReference type="RefSeq" id="XP_071923323.1">
    <property type="nucleotide sequence ID" value="XM_072067222.1"/>
</dbReference>
<evidence type="ECO:0000313" key="6">
    <source>
        <dbReference type="RefSeq" id="XP_071923325.1"/>
    </source>
</evidence>
<dbReference type="RefSeq" id="XP_071923327.1">
    <property type="nucleotide sequence ID" value="XM_072067226.1"/>
</dbReference>
<accession>A0ABM4VUY2</accession>